<evidence type="ECO:0000256" key="9">
    <source>
        <dbReference type="PROSITE-ProRule" id="PRU00027"/>
    </source>
</evidence>
<evidence type="ECO:0000256" key="7">
    <source>
        <dbReference type="ARBA" id="ARBA00023163"/>
    </source>
</evidence>
<dbReference type="GO" id="GO:0008270">
    <property type="term" value="F:zinc ion binding"/>
    <property type="evidence" value="ECO:0007669"/>
    <property type="project" value="UniProtKB-KW"/>
</dbReference>
<dbReference type="InterPro" id="IPR036691">
    <property type="entry name" value="Endo/exonu/phosph_ase_sf"/>
</dbReference>
<sequence length="658" mass="75470">MDSETIGNEIVDEVNMVDLENETIQGVNELRRIEDDVLPKSKKAKTSSADCWKVFTKLGADKDGNPLAKCNGCSKILKGGDRNYGTTSLNRHMKKCPKIKYADVGQVMMDLQGRLKNLTIDKKVSRSMCATAIIAHDLPYKFVEFQKIRDWMKYLNPDFSPISRNTAKVDVDEIFKTEKEALKKELANIHSRISLTSDMWTACTSEGYICLTAHYVDSNWNLKSKILNFWHMPPPHTGYEMSKKILDFLSDWGIEKKIFSLTLDNASANDVMQAHLKRQLVLQNWLLSEGEFFHVRCSAHVLNLIVQEGLKVIGDALEKIRESVKYVKGSEGRMKKFKECIELIGGIETSAGLSYDVSTRWNSTYLMLQSALKYRRVFASLSFHDDNYKVFPSEEDWKRGDKICTFLLPFYETTNLISGTSYPTSNLYFLQIWKIQCVLMASIKDEDTLIRDMAERMMIKFEKYLSDYSVVLALGAVLDPRIKLTSLEYMYEKVDPLTSTIKTNEIKQKLYTLFEMYRRLHTSSSTTSQTPSSITRGESSSHALTKSLFNGKITNWLKVIYAHNQLHNRKNLWKDIKNCATGAQEPWIVIRDFNNVLKVEDRIGGNNVQEVECADLEHMMEEIGLFEQETTGNHFTWSNGQTNGMIYSIIDQAICNRE</sequence>
<dbReference type="PANTHER" id="PTHR46481:SF10">
    <property type="entry name" value="ZINC FINGER BED DOMAIN-CONTAINING PROTEIN 39"/>
    <property type="match status" value="1"/>
</dbReference>
<dbReference type="InterPro" id="IPR052035">
    <property type="entry name" value="ZnF_BED_domain_contain"/>
</dbReference>
<dbReference type="Proteomes" id="UP001058974">
    <property type="component" value="Chromosome 3"/>
</dbReference>
<dbReference type="Gene3D" id="3.60.10.10">
    <property type="entry name" value="Endonuclease/exonuclease/phosphatase"/>
    <property type="match status" value="1"/>
</dbReference>
<keyword evidence="7" id="KW-0804">Transcription</keyword>
<evidence type="ECO:0000256" key="8">
    <source>
        <dbReference type="ARBA" id="ARBA00023242"/>
    </source>
</evidence>
<dbReference type="PROSITE" id="PS50808">
    <property type="entry name" value="ZF_BED"/>
    <property type="match status" value="1"/>
</dbReference>
<dbReference type="SUPFAM" id="SSF56219">
    <property type="entry name" value="DNase I-like"/>
    <property type="match status" value="1"/>
</dbReference>
<dbReference type="InterPro" id="IPR036236">
    <property type="entry name" value="Znf_C2H2_sf"/>
</dbReference>
<proteinExistence type="predicted"/>
<reference evidence="11 12" key="1">
    <citation type="journal article" date="2022" name="Nat. Genet.">
        <title>Improved pea reference genome and pan-genome highlight genomic features and evolutionary characteristics.</title>
        <authorList>
            <person name="Yang T."/>
            <person name="Liu R."/>
            <person name="Luo Y."/>
            <person name="Hu S."/>
            <person name="Wang D."/>
            <person name="Wang C."/>
            <person name="Pandey M.K."/>
            <person name="Ge S."/>
            <person name="Xu Q."/>
            <person name="Li N."/>
            <person name="Li G."/>
            <person name="Huang Y."/>
            <person name="Saxena R.K."/>
            <person name="Ji Y."/>
            <person name="Li M."/>
            <person name="Yan X."/>
            <person name="He Y."/>
            <person name="Liu Y."/>
            <person name="Wang X."/>
            <person name="Xiang C."/>
            <person name="Varshney R.K."/>
            <person name="Ding H."/>
            <person name="Gao S."/>
            <person name="Zong X."/>
        </authorList>
    </citation>
    <scope>NUCLEOTIDE SEQUENCE [LARGE SCALE GENOMIC DNA]</scope>
    <source>
        <strain evidence="11 12">cv. Zhongwan 6</strain>
    </source>
</reference>
<organism evidence="11 12">
    <name type="scientific">Pisum sativum</name>
    <name type="common">Garden pea</name>
    <name type="synonym">Lathyrus oleraceus</name>
    <dbReference type="NCBI Taxonomy" id="3888"/>
    <lineage>
        <taxon>Eukaryota</taxon>
        <taxon>Viridiplantae</taxon>
        <taxon>Streptophyta</taxon>
        <taxon>Embryophyta</taxon>
        <taxon>Tracheophyta</taxon>
        <taxon>Spermatophyta</taxon>
        <taxon>Magnoliopsida</taxon>
        <taxon>eudicotyledons</taxon>
        <taxon>Gunneridae</taxon>
        <taxon>Pentapetalae</taxon>
        <taxon>rosids</taxon>
        <taxon>fabids</taxon>
        <taxon>Fabales</taxon>
        <taxon>Fabaceae</taxon>
        <taxon>Papilionoideae</taxon>
        <taxon>50 kb inversion clade</taxon>
        <taxon>NPAAA clade</taxon>
        <taxon>Hologalegina</taxon>
        <taxon>IRL clade</taxon>
        <taxon>Fabeae</taxon>
        <taxon>Lathyrus</taxon>
    </lineage>
</organism>
<dbReference type="GO" id="GO:0005634">
    <property type="term" value="C:nucleus"/>
    <property type="evidence" value="ECO:0007669"/>
    <property type="project" value="UniProtKB-SubCell"/>
</dbReference>
<comment type="caution">
    <text evidence="11">The sequence shown here is derived from an EMBL/GenBank/DDBJ whole genome shotgun (WGS) entry which is preliminary data.</text>
</comment>
<keyword evidence="12" id="KW-1185">Reference proteome</keyword>
<keyword evidence="4" id="KW-0862">Zinc</keyword>
<evidence type="ECO:0000259" key="10">
    <source>
        <dbReference type="PROSITE" id="PS50808"/>
    </source>
</evidence>
<dbReference type="EMBL" id="JAMSHJ010000003">
    <property type="protein sequence ID" value="KAI5426007.1"/>
    <property type="molecule type" value="Genomic_DNA"/>
</dbReference>
<keyword evidence="2" id="KW-0479">Metal-binding</keyword>
<dbReference type="InterPro" id="IPR003656">
    <property type="entry name" value="Znf_BED"/>
</dbReference>
<name>A0A9D5AVL5_PEA</name>
<dbReference type="Gramene" id="Psat03G0172200-T1">
    <property type="protein sequence ID" value="KAI5426007.1"/>
    <property type="gene ID" value="KIW84_031722"/>
</dbReference>
<dbReference type="PANTHER" id="PTHR46481">
    <property type="entry name" value="ZINC FINGER BED DOMAIN-CONTAINING PROTEIN 4"/>
    <property type="match status" value="1"/>
</dbReference>
<evidence type="ECO:0000313" key="11">
    <source>
        <dbReference type="EMBL" id="KAI5426007.1"/>
    </source>
</evidence>
<evidence type="ECO:0000256" key="5">
    <source>
        <dbReference type="ARBA" id="ARBA00023015"/>
    </source>
</evidence>
<evidence type="ECO:0000256" key="6">
    <source>
        <dbReference type="ARBA" id="ARBA00023125"/>
    </source>
</evidence>
<protein>
    <recommendedName>
        <fullName evidence="10">BED-type domain-containing protein</fullName>
    </recommendedName>
</protein>
<evidence type="ECO:0000256" key="2">
    <source>
        <dbReference type="ARBA" id="ARBA00022723"/>
    </source>
</evidence>
<dbReference type="SUPFAM" id="SSF57667">
    <property type="entry name" value="beta-beta-alpha zinc fingers"/>
    <property type="match status" value="1"/>
</dbReference>
<keyword evidence="3 9" id="KW-0863">Zinc-finger</keyword>
<dbReference type="InterPro" id="IPR025525">
    <property type="entry name" value="hAT-like_transposase_RNase-H"/>
</dbReference>
<evidence type="ECO:0000256" key="1">
    <source>
        <dbReference type="ARBA" id="ARBA00004123"/>
    </source>
</evidence>
<dbReference type="SUPFAM" id="SSF53098">
    <property type="entry name" value="Ribonuclease H-like"/>
    <property type="match status" value="1"/>
</dbReference>
<keyword evidence="5" id="KW-0805">Transcription regulation</keyword>
<dbReference type="SMART" id="SM00614">
    <property type="entry name" value="ZnF_BED"/>
    <property type="match status" value="1"/>
</dbReference>
<keyword evidence="8" id="KW-0539">Nucleus</keyword>
<evidence type="ECO:0000256" key="4">
    <source>
        <dbReference type="ARBA" id="ARBA00022833"/>
    </source>
</evidence>
<dbReference type="InterPro" id="IPR012337">
    <property type="entry name" value="RNaseH-like_sf"/>
</dbReference>
<feature type="domain" description="BED-type" evidence="10">
    <location>
        <begin position="46"/>
        <end position="104"/>
    </location>
</feature>
<accession>A0A9D5AVL5</accession>
<evidence type="ECO:0000313" key="12">
    <source>
        <dbReference type="Proteomes" id="UP001058974"/>
    </source>
</evidence>
<evidence type="ECO:0000256" key="3">
    <source>
        <dbReference type="ARBA" id="ARBA00022771"/>
    </source>
</evidence>
<keyword evidence="6" id="KW-0238">DNA-binding</keyword>
<gene>
    <name evidence="11" type="ORF">KIW84_031722</name>
</gene>
<dbReference type="GO" id="GO:0003677">
    <property type="term" value="F:DNA binding"/>
    <property type="evidence" value="ECO:0007669"/>
    <property type="project" value="UniProtKB-KW"/>
</dbReference>
<dbReference type="GO" id="GO:0009791">
    <property type="term" value="P:post-embryonic development"/>
    <property type="evidence" value="ECO:0007669"/>
    <property type="project" value="UniProtKB-ARBA"/>
</dbReference>
<dbReference type="AlphaFoldDB" id="A0A9D5AVL5"/>
<comment type="subcellular location">
    <subcellularLocation>
        <location evidence="1">Nucleus</location>
    </subcellularLocation>
</comment>
<dbReference type="Pfam" id="PF14372">
    <property type="entry name" value="hAT-like_RNase-H"/>
    <property type="match status" value="1"/>
</dbReference>